<feature type="compositionally biased region" description="Low complexity" evidence="1">
    <location>
        <begin position="25"/>
        <end position="34"/>
    </location>
</feature>
<reference evidence="3 4" key="1">
    <citation type="journal article" date="2018" name="Mol. Biol. Evol.">
        <title>Broad Genomic Sampling Reveals a Smut Pathogenic Ancestry of the Fungal Clade Ustilaginomycotina.</title>
        <authorList>
            <person name="Kijpornyongpan T."/>
            <person name="Mondo S.J."/>
            <person name="Barry K."/>
            <person name="Sandor L."/>
            <person name="Lee J."/>
            <person name="Lipzen A."/>
            <person name="Pangilinan J."/>
            <person name="LaButti K."/>
            <person name="Hainaut M."/>
            <person name="Henrissat B."/>
            <person name="Grigoriev I.V."/>
            <person name="Spatafora J.W."/>
            <person name="Aime M.C."/>
        </authorList>
    </citation>
    <scope>NUCLEOTIDE SEQUENCE [LARGE SCALE GENOMIC DNA]</scope>
    <source>
        <strain evidence="3 4">MCA 5214</strain>
    </source>
</reference>
<dbReference type="Pfam" id="PF13881">
    <property type="entry name" value="Rad60-SLD_2"/>
    <property type="match status" value="1"/>
</dbReference>
<feature type="compositionally biased region" description="Gly residues" evidence="1">
    <location>
        <begin position="278"/>
        <end position="294"/>
    </location>
</feature>
<evidence type="ECO:0000256" key="1">
    <source>
        <dbReference type="SAM" id="MobiDB-lite"/>
    </source>
</evidence>
<proteinExistence type="predicted"/>
<evidence type="ECO:0000313" key="3">
    <source>
        <dbReference type="EMBL" id="PWN27856.1"/>
    </source>
</evidence>
<feature type="compositionally biased region" description="Low complexity" evidence="1">
    <location>
        <begin position="173"/>
        <end position="216"/>
    </location>
</feature>
<dbReference type="Proteomes" id="UP000245884">
    <property type="component" value="Unassembled WGS sequence"/>
</dbReference>
<dbReference type="AlphaFoldDB" id="A0A316URD7"/>
<dbReference type="EMBL" id="KZ819667">
    <property type="protein sequence ID" value="PWN27856.1"/>
    <property type="molecule type" value="Genomic_DNA"/>
</dbReference>
<dbReference type="PANTHER" id="PTHR13169:SF0">
    <property type="entry name" value="UBIQUITIN-LIKE PROTEIN 3"/>
    <property type="match status" value="1"/>
</dbReference>
<dbReference type="RefSeq" id="XP_025362468.1">
    <property type="nucleotide sequence ID" value="XM_025508848.1"/>
</dbReference>
<feature type="domain" description="UBL3-like ubiquitin" evidence="2">
    <location>
        <begin position="102"/>
        <end position="167"/>
    </location>
</feature>
<sequence>MASSPPPSAPPAMTQPRHAAKPSLASSMASSSMMGSGGYETPHTSPEDDHDTSSAASHKAAEVAGEGVNMVVPAGVIPATALTPPSTTTTTGSSSRRPPSHMVRLDLLLVTGQRIQFDFPPSANLAQVKERLWSEWPTSWPSRPREAGEVRILHLGHILADGVVLGSGEGKAEPAAAGATSTSSSTPSTASKLLRRTTGTGSSNTNNNNNNNSSGGAAPVTSHRNLLPGTTTVMHVLVKGGFPSDTPAKEGKSAASGVGKKGDPAKEEGSGAAVGSSRGRGSGGEAVEGEGAGGCSIVTPLQESSKEPRFKVHPSFIKQTARSITLPDALRAETDTETTTMLPLLFYGGPPHPSRRTSHVAPP</sequence>
<dbReference type="InterPro" id="IPR039540">
    <property type="entry name" value="UBL3-like_ubiquitin_dom"/>
</dbReference>
<dbReference type="GeneID" id="37030671"/>
<dbReference type="PANTHER" id="PTHR13169">
    <property type="entry name" value="UBIQUITIN-LIKE PROTEIN 3 HCG-1 PROTEIN"/>
    <property type="match status" value="1"/>
</dbReference>
<feature type="region of interest" description="Disordered" evidence="1">
    <location>
        <begin position="169"/>
        <end position="225"/>
    </location>
</feature>
<dbReference type="OrthoDB" id="1043111at2759"/>
<feature type="region of interest" description="Disordered" evidence="1">
    <location>
        <begin position="1"/>
        <end position="62"/>
    </location>
</feature>
<keyword evidence="4" id="KW-1185">Reference proteome</keyword>
<feature type="region of interest" description="Disordered" evidence="1">
    <location>
        <begin position="334"/>
        <end position="363"/>
    </location>
</feature>
<evidence type="ECO:0000259" key="2">
    <source>
        <dbReference type="Pfam" id="PF13881"/>
    </source>
</evidence>
<name>A0A316URD7_9BASI</name>
<dbReference type="SUPFAM" id="SSF54236">
    <property type="entry name" value="Ubiquitin-like"/>
    <property type="match status" value="1"/>
</dbReference>
<feature type="compositionally biased region" description="Low complexity" evidence="1">
    <location>
        <begin position="79"/>
        <end position="97"/>
    </location>
</feature>
<feature type="compositionally biased region" description="Pro residues" evidence="1">
    <location>
        <begin position="1"/>
        <end position="10"/>
    </location>
</feature>
<dbReference type="STRING" id="1569628.A0A316URD7"/>
<protein>
    <recommendedName>
        <fullName evidence="2">UBL3-like ubiquitin domain-containing protein</fullName>
    </recommendedName>
</protein>
<feature type="region of interest" description="Disordered" evidence="1">
    <location>
        <begin position="239"/>
        <end position="310"/>
    </location>
</feature>
<dbReference type="Gene3D" id="3.10.20.90">
    <property type="entry name" value="Phosphatidylinositol 3-kinase Catalytic Subunit, Chain A, domain 1"/>
    <property type="match status" value="1"/>
</dbReference>
<feature type="region of interest" description="Disordered" evidence="1">
    <location>
        <begin position="79"/>
        <end position="99"/>
    </location>
</feature>
<accession>A0A316URD7</accession>
<evidence type="ECO:0000313" key="4">
    <source>
        <dbReference type="Proteomes" id="UP000245884"/>
    </source>
</evidence>
<dbReference type="InterPro" id="IPR029071">
    <property type="entry name" value="Ubiquitin-like_domsf"/>
</dbReference>
<feature type="compositionally biased region" description="Basic and acidic residues" evidence="1">
    <location>
        <begin position="260"/>
        <end position="269"/>
    </location>
</feature>
<organism evidence="3 4">
    <name type="scientific">Jaminaea rosea</name>
    <dbReference type="NCBI Taxonomy" id="1569628"/>
    <lineage>
        <taxon>Eukaryota</taxon>
        <taxon>Fungi</taxon>
        <taxon>Dikarya</taxon>
        <taxon>Basidiomycota</taxon>
        <taxon>Ustilaginomycotina</taxon>
        <taxon>Exobasidiomycetes</taxon>
        <taxon>Microstromatales</taxon>
        <taxon>Microstromatales incertae sedis</taxon>
        <taxon>Jaminaea</taxon>
    </lineage>
</organism>
<dbReference type="InterPro" id="IPR040015">
    <property type="entry name" value="UBL3-like"/>
</dbReference>
<feature type="compositionally biased region" description="Basic residues" evidence="1">
    <location>
        <begin position="353"/>
        <end position="363"/>
    </location>
</feature>
<gene>
    <name evidence="3" type="ORF">BDZ90DRAFT_274678</name>
</gene>